<protein>
    <submittedName>
        <fullName evidence="7">Gluconokinase</fullName>
    </submittedName>
</protein>
<evidence type="ECO:0000313" key="7">
    <source>
        <dbReference type="EMBL" id="GAA4314179.1"/>
    </source>
</evidence>
<keyword evidence="8" id="KW-1185">Reference proteome</keyword>
<dbReference type="Pfam" id="PF02782">
    <property type="entry name" value="FGGY_C"/>
    <property type="match status" value="1"/>
</dbReference>
<accession>A0ABP8FZW6</accession>
<feature type="domain" description="Carbohydrate kinase FGGY N-terminal" evidence="5">
    <location>
        <begin position="3"/>
        <end position="244"/>
    </location>
</feature>
<dbReference type="Pfam" id="PF00370">
    <property type="entry name" value="FGGY_N"/>
    <property type="match status" value="1"/>
</dbReference>
<dbReference type="EMBL" id="BAABFN010000006">
    <property type="protein sequence ID" value="GAA4314179.1"/>
    <property type="molecule type" value="Genomic_DNA"/>
</dbReference>
<evidence type="ECO:0000259" key="6">
    <source>
        <dbReference type="Pfam" id="PF02782"/>
    </source>
</evidence>
<dbReference type="PANTHER" id="PTHR43095:SF2">
    <property type="entry name" value="GLUCONOKINASE"/>
    <property type="match status" value="1"/>
</dbReference>
<dbReference type="InterPro" id="IPR050406">
    <property type="entry name" value="FGGY_Carb_Kinase"/>
</dbReference>
<comment type="similarity">
    <text evidence="1 4">Belongs to the FGGY kinase family.</text>
</comment>
<evidence type="ECO:0000259" key="5">
    <source>
        <dbReference type="Pfam" id="PF00370"/>
    </source>
</evidence>
<dbReference type="InterPro" id="IPR018485">
    <property type="entry name" value="FGGY_C"/>
</dbReference>
<dbReference type="RefSeq" id="WP_344979793.1">
    <property type="nucleotide sequence ID" value="NZ_BAABFN010000006.1"/>
</dbReference>
<dbReference type="Gene3D" id="3.30.420.40">
    <property type="match status" value="2"/>
</dbReference>
<dbReference type="PROSITE" id="PS00445">
    <property type="entry name" value="FGGY_KINASES_2"/>
    <property type="match status" value="1"/>
</dbReference>
<keyword evidence="2 4" id="KW-0808">Transferase</keyword>
<name>A0ABP8FZW6_9BACT</name>
<keyword evidence="3 4" id="KW-0418">Kinase</keyword>
<dbReference type="InterPro" id="IPR018484">
    <property type="entry name" value="FGGY_N"/>
</dbReference>
<evidence type="ECO:0000256" key="2">
    <source>
        <dbReference type="ARBA" id="ARBA00022679"/>
    </source>
</evidence>
<dbReference type="InterPro" id="IPR043129">
    <property type="entry name" value="ATPase_NBD"/>
</dbReference>
<dbReference type="CDD" id="cd07770">
    <property type="entry name" value="ASKHA_NBD_FGGY_GntK"/>
    <property type="match status" value="1"/>
</dbReference>
<evidence type="ECO:0000256" key="3">
    <source>
        <dbReference type="ARBA" id="ARBA00022777"/>
    </source>
</evidence>
<organism evidence="7 8">
    <name type="scientific">Compostibacter hankyongensis</name>
    <dbReference type="NCBI Taxonomy" id="1007089"/>
    <lineage>
        <taxon>Bacteria</taxon>
        <taxon>Pseudomonadati</taxon>
        <taxon>Bacteroidota</taxon>
        <taxon>Chitinophagia</taxon>
        <taxon>Chitinophagales</taxon>
        <taxon>Chitinophagaceae</taxon>
        <taxon>Compostibacter</taxon>
    </lineage>
</organism>
<dbReference type="PIRSF" id="PIRSF000538">
    <property type="entry name" value="GlpK"/>
    <property type="match status" value="1"/>
</dbReference>
<dbReference type="InterPro" id="IPR000577">
    <property type="entry name" value="Carb_kinase_FGGY"/>
</dbReference>
<evidence type="ECO:0000256" key="4">
    <source>
        <dbReference type="RuleBase" id="RU003733"/>
    </source>
</evidence>
<proteinExistence type="inferred from homology"/>
<reference evidence="8" key="1">
    <citation type="journal article" date="2019" name="Int. J. Syst. Evol. Microbiol.">
        <title>The Global Catalogue of Microorganisms (GCM) 10K type strain sequencing project: providing services to taxonomists for standard genome sequencing and annotation.</title>
        <authorList>
            <consortium name="The Broad Institute Genomics Platform"/>
            <consortium name="The Broad Institute Genome Sequencing Center for Infectious Disease"/>
            <person name="Wu L."/>
            <person name="Ma J."/>
        </authorList>
    </citation>
    <scope>NUCLEOTIDE SEQUENCE [LARGE SCALE GENOMIC DNA]</scope>
    <source>
        <strain evidence="8">JCM 17664</strain>
    </source>
</reference>
<evidence type="ECO:0000256" key="1">
    <source>
        <dbReference type="ARBA" id="ARBA00009156"/>
    </source>
</evidence>
<dbReference type="InterPro" id="IPR018483">
    <property type="entry name" value="Carb_kinase_FGGY_CS"/>
</dbReference>
<gene>
    <name evidence="7" type="primary">gntK</name>
    <name evidence="7" type="ORF">GCM10023143_24890</name>
</gene>
<feature type="domain" description="Carbohydrate kinase FGGY C-terminal" evidence="6">
    <location>
        <begin position="253"/>
        <end position="443"/>
    </location>
</feature>
<evidence type="ECO:0000313" key="8">
    <source>
        <dbReference type="Proteomes" id="UP001501207"/>
    </source>
</evidence>
<comment type="caution">
    <text evidence="7">The sequence shown here is derived from an EMBL/GenBank/DDBJ whole genome shotgun (WGS) entry which is preliminary data.</text>
</comment>
<dbReference type="PANTHER" id="PTHR43095">
    <property type="entry name" value="SUGAR KINASE"/>
    <property type="match status" value="1"/>
</dbReference>
<sequence length="506" mass="55124">MDYIMGVDIGTSGCKALAWSLQGKVSAQAQQGYETRHPRSGYSEQDPDAVLQAVMKVIRAVRQKVKHSPRCISFSAAMHSLMAVDGEGDPLTPLLLWSDSRAVEQAEALRRRAGGKNIYRHTGTPIHAMSPLCKLIWWKAHEPRLFKKAARFISIKEYILYRFTGQYVVDYGIASATGLFDHEKLRWYPPALKAAGIAADRLSKPVSGLHVLSAWRKSYASKLGLPADTPLVTGGSDGCLANLGSGAVVPGRLVITIGTSAAVRMTAGKPSADARQRLFCYLLDGKTYVTGGAMNNGGVLLDWFTRQFEGEAAERATYADFVKTACAAPAGSEGLLFLPYLLGERSPMWDGRARGAFVGIGIRHTRAHFMRAVLEGICYTVYEVGRIVEEQAAPAKRIYVSGGFTHSPQWVQLLADVMGKPVYVGGHADASTMGAAMMGGVAMGIWKGWKEAAALLPAGKSYRPRAVQHRIHKQHFEMFTSLYAPLKETFHRIAAIQEGTPPQTLK</sequence>
<dbReference type="Proteomes" id="UP001501207">
    <property type="component" value="Unassembled WGS sequence"/>
</dbReference>
<dbReference type="SUPFAM" id="SSF53067">
    <property type="entry name" value="Actin-like ATPase domain"/>
    <property type="match status" value="2"/>
</dbReference>